<gene>
    <name evidence="1" type="ORF">HPB47_027703</name>
</gene>
<evidence type="ECO:0000313" key="2">
    <source>
        <dbReference type="Proteomes" id="UP000805193"/>
    </source>
</evidence>
<dbReference type="EMBL" id="JABSTQ010009889">
    <property type="protein sequence ID" value="KAG0425111.1"/>
    <property type="molecule type" value="Genomic_DNA"/>
</dbReference>
<sequence length="100" mass="11926">MVPRRTGFSATHETPQRNRFRTDVKKASKTVLTTDQAPEVDPHLLHLWDARHGLTKRWKKQKQNRTLRKRIAELTQEAEQYAEDHTQANWHRMCDQLQAR</sequence>
<organism evidence="1 2">
    <name type="scientific">Ixodes persulcatus</name>
    <name type="common">Taiga tick</name>
    <dbReference type="NCBI Taxonomy" id="34615"/>
    <lineage>
        <taxon>Eukaryota</taxon>
        <taxon>Metazoa</taxon>
        <taxon>Ecdysozoa</taxon>
        <taxon>Arthropoda</taxon>
        <taxon>Chelicerata</taxon>
        <taxon>Arachnida</taxon>
        <taxon>Acari</taxon>
        <taxon>Parasitiformes</taxon>
        <taxon>Ixodida</taxon>
        <taxon>Ixodoidea</taxon>
        <taxon>Ixodidae</taxon>
        <taxon>Ixodinae</taxon>
        <taxon>Ixodes</taxon>
    </lineage>
</organism>
<name>A0AC60PV88_IXOPE</name>
<dbReference type="Proteomes" id="UP000805193">
    <property type="component" value="Unassembled WGS sequence"/>
</dbReference>
<protein>
    <submittedName>
        <fullName evidence="1">Uncharacterized protein</fullName>
    </submittedName>
</protein>
<reference evidence="1 2" key="1">
    <citation type="journal article" date="2020" name="Cell">
        <title>Large-Scale Comparative Analyses of Tick Genomes Elucidate Their Genetic Diversity and Vector Capacities.</title>
        <authorList>
            <consortium name="Tick Genome and Microbiome Consortium (TIGMIC)"/>
            <person name="Jia N."/>
            <person name="Wang J."/>
            <person name="Shi W."/>
            <person name="Du L."/>
            <person name="Sun Y."/>
            <person name="Zhan W."/>
            <person name="Jiang J.F."/>
            <person name="Wang Q."/>
            <person name="Zhang B."/>
            <person name="Ji P."/>
            <person name="Bell-Sakyi L."/>
            <person name="Cui X.M."/>
            <person name="Yuan T.T."/>
            <person name="Jiang B.G."/>
            <person name="Yang W.F."/>
            <person name="Lam T.T."/>
            <person name="Chang Q.C."/>
            <person name="Ding S.J."/>
            <person name="Wang X.J."/>
            <person name="Zhu J.G."/>
            <person name="Ruan X.D."/>
            <person name="Zhao L."/>
            <person name="Wei J.T."/>
            <person name="Ye R.Z."/>
            <person name="Que T.C."/>
            <person name="Du C.H."/>
            <person name="Zhou Y.H."/>
            <person name="Cheng J.X."/>
            <person name="Dai P.F."/>
            <person name="Guo W.B."/>
            <person name="Han X.H."/>
            <person name="Huang E.J."/>
            <person name="Li L.F."/>
            <person name="Wei W."/>
            <person name="Gao Y.C."/>
            <person name="Liu J.Z."/>
            <person name="Shao H.Z."/>
            <person name="Wang X."/>
            <person name="Wang C.C."/>
            <person name="Yang T.C."/>
            <person name="Huo Q.B."/>
            <person name="Li W."/>
            <person name="Chen H.Y."/>
            <person name="Chen S.E."/>
            <person name="Zhou L.G."/>
            <person name="Ni X.B."/>
            <person name="Tian J.H."/>
            <person name="Sheng Y."/>
            <person name="Liu T."/>
            <person name="Pan Y.S."/>
            <person name="Xia L.Y."/>
            <person name="Li J."/>
            <person name="Zhao F."/>
            <person name="Cao W.C."/>
        </authorList>
    </citation>
    <scope>NUCLEOTIDE SEQUENCE [LARGE SCALE GENOMIC DNA]</scope>
    <source>
        <strain evidence="1">Iper-2018</strain>
    </source>
</reference>
<keyword evidence="2" id="KW-1185">Reference proteome</keyword>
<comment type="caution">
    <text evidence="1">The sequence shown here is derived from an EMBL/GenBank/DDBJ whole genome shotgun (WGS) entry which is preliminary data.</text>
</comment>
<accession>A0AC60PV88</accession>
<proteinExistence type="predicted"/>
<evidence type="ECO:0000313" key="1">
    <source>
        <dbReference type="EMBL" id="KAG0425111.1"/>
    </source>
</evidence>